<organism evidence="1 2">
    <name type="scientific">Candidatus Nomurabacteria bacterium RIFCSPHIGHO2_01_FULL_39_9</name>
    <dbReference type="NCBI Taxonomy" id="1801735"/>
    <lineage>
        <taxon>Bacteria</taxon>
        <taxon>Candidatus Nomuraibacteriota</taxon>
    </lineage>
</organism>
<dbReference type="InterPro" id="IPR055360">
    <property type="entry name" value="bAvd"/>
</dbReference>
<dbReference type="EMBL" id="MFTL01000004">
    <property type="protein sequence ID" value="OGI61992.1"/>
    <property type="molecule type" value="Genomic_DNA"/>
</dbReference>
<dbReference type="InterPro" id="IPR036583">
    <property type="entry name" value="23S_rRNA_IVS_sf"/>
</dbReference>
<evidence type="ECO:0000313" key="1">
    <source>
        <dbReference type="EMBL" id="OGI61992.1"/>
    </source>
</evidence>
<dbReference type="AlphaFoldDB" id="A0A1F6UX92"/>
<dbReference type="Gene3D" id="1.20.1440.60">
    <property type="entry name" value="23S rRNA-intervening sequence"/>
    <property type="match status" value="1"/>
</dbReference>
<name>A0A1F6UX92_9BACT</name>
<evidence type="ECO:0008006" key="3">
    <source>
        <dbReference type="Google" id="ProtNLM"/>
    </source>
</evidence>
<proteinExistence type="predicted"/>
<dbReference type="STRING" id="1801735.A2645_01775"/>
<comment type="caution">
    <text evidence="1">The sequence shown here is derived from an EMBL/GenBank/DDBJ whole genome shotgun (WGS) entry which is preliminary data.</text>
</comment>
<reference evidence="1 2" key="1">
    <citation type="journal article" date="2016" name="Nat. Commun.">
        <title>Thousands of microbial genomes shed light on interconnected biogeochemical processes in an aquifer system.</title>
        <authorList>
            <person name="Anantharaman K."/>
            <person name="Brown C.T."/>
            <person name="Hug L.A."/>
            <person name="Sharon I."/>
            <person name="Castelle C.J."/>
            <person name="Probst A.J."/>
            <person name="Thomas B.C."/>
            <person name="Singh A."/>
            <person name="Wilkins M.J."/>
            <person name="Karaoz U."/>
            <person name="Brodie E.L."/>
            <person name="Williams K.H."/>
            <person name="Hubbard S.S."/>
            <person name="Banfield J.F."/>
        </authorList>
    </citation>
    <scope>NUCLEOTIDE SEQUENCE [LARGE SCALE GENOMIC DNA]</scope>
</reference>
<dbReference type="CDD" id="cd16376">
    <property type="entry name" value="Avd_like"/>
    <property type="match status" value="1"/>
</dbReference>
<sequence length="102" mass="11839">MRRYSLGVKIDSLFADIIELISMAQFSAKEERPQTLARAITKNDCLKSMLYVLFELKGIEEKHFLELAQKIEEIGRILYGWKNQAGKPFDFTQGKQNRPKSE</sequence>
<protein>
    <recommendedName>
        <fullName evidence="3">Four helix bundle protein</fullName>
    </recommendedName>
</protein>
<dbReference type="Proteomes" id="UP000182253">
    <property type="component" value="Unassembled WGS sequence"/>
</dbReference>
<evidence type="ECO:0000313" key="2">
    <source>
        <dbReference type="Proteomes" id="UP000182253"/>
    </source>
</evidence>
<accession>A0A1F6UX92</accession>
<gene>
    <name evidence="1" type="ORF">A2645_01775</name>
</gene>